<dbReference type="SUPFAM" id="SSF52540">
    <property type="entry name" value="P-loop containing nucleoside triphosphate hydrolases"/>
    <property type="match status" value="1"/>
</dbReference>
<dbReference type="eggNOG" id="COG2204">
    <property type="taxonomic scope" value="Bacteria"/>
</dbReference>
<dbReference type="OrthoDB" id="9761705at2"/>
<feature type="region of interest" description="Disordered" evidence="6">
    <location>
        <begin position="1"/>
        <end position="24"/>
    </location>
</feature>
<dbReference type="Proteomes" id="UP000032702">
    <property type="component" value="Unassembled WGS sequence"/>
</dbReference>
<accession>Q098I6</accession>
<evidence type="ECO:0000256" key="4">
    <source>
        <dbReference type="ARBA" id="ARBA00023125"/>
    </source>
</evidence>
<name>Q098I6_STIAD</name>
<dbReference type="PATRIC" id="fig|378806.16.peg.7431"/>
<dbReference type="EMBL" id="CP002271">
    <property type="protein sequence ID" value="ADO68112.1"/>
    <property type="molecule type" value="Genomic_DNA"/>
</dbReference>
<dbReference type="InterPro" id="IPR025943">
    <property type="entry name" value="Sigma_54_int_dom_ATP-bd_2"/>
</dbReference>
<evidence type="ECO:0000313" key="10">
    <source>
        <dbReference type="Proteomes" id="UP000001351"/>
    </source>
</evidence>
<dbReference type="PROSITE" id="PS00676">
    <property type="entry name" value="SIGMA54_INTERACT_2"/>
    <property type="match status" value="1"/>
</dbReference>
<dbReference type="PROSITE" id="PS50045">
    <property type="entry name" value="SIGMA54_INTERACT_4"/>
    <property type="match status" value="1"/>
</dbReference>
<evidence type="ECO:0000256" key="6">
    <source>
        <dbReference type="SAM" id="MobiDB-lite"/>
    </source>
</evidence>
<keyword evidence="5" id="KW-0804">Transcription</keyword>
<organism evidence="9 11">
    <name type="scientific">Stigmatella aurantiaca (strain DW4/3-1)</name>
    <dbReference type="NCBI Taxonomy" id="378806"/>
    <lineage>
        <taxon>Bacteria</taxon>
        <taxon>Pseudomonadati</taxon>
        <taxon>Myxococcota</taxon>
        <taxon>Myxococcia</taxon>
        <taxon>Myxococcales</taxon>
        <taxon>Cystobacterineae</taxon>
        <taxon>Archangiaceae</taxon>
        <taxon>Stigmatella</taxon>
    </lineage>
</organism>
<reference evidence="9 11" key="1">
    <citation type="submission" date="2006-04" db="EMBL/GenBank/DDBJ databases">
        <authorList>
            <person name="Nierman W.C."/>
        </authorList>
    </citation>
    <scope>NUCLEOTIDE SEQUENCE [LARGE SCALE GENOMIC DNA]</scope>
    <source>
        <strain evidence="9 11">DW4/3-1</strain>
    </source>
</reference>
<keyword evidence="3" id="KW-0805">Transcription regulation</keyword>
<dbReference type="GO" id="GO:0003677">
    <property type="term" value="F:DNA binding"/>
    <property type="evidence" value="ECO:0007669"/>
    <property type="project" value="UniProtKB-KW"/>
</dbReference>
<dbReference type="InterPro" id="IPR027417">
    <property type="entry name" value="P-loop_NTPase"/>
</dbReference>
<keyword evidence="2" id="KW-0067">ATP-binding</keyword>
<dbReference type="Gene3D" id="3.40.50.300">
    <property type="entry name" value="P-loop containing nucleotide triphosphate hydrolases"/>
    <property type="match status" value="1"/>
</dbReference>
<dbReference type="RefSeq" id="WP_002612318.1">
    <property type="nucleotide sequence ID" value="NC_014623.1"/>
</dbReference>
<proteinExistence type="predicted"/>
<dbReference type="GO" id="GO:0006355">
    <property type="term" value="P:regulation of DNA-templated transcription"/>
    <property type="evidence" value="ECO:0007669"/>
    <property type="project" value="InterPro"/>
</dbReference>
<evidence type="ECO:0000313" key="9">
    <source>
        <dbReference type="EMBL" id="EAU68139.1"/>
    </source>
</evidence>
<dbReference type="KEGG" id="sur:STAUR_0303"/>
<reference evidence="8 10" key="2">
    <citation type="journal article" date="2011" name="Mol. Biol. Evol.">
        <title>Comparative genomic analysis of fruiting body formation in Myxococcales.</title>
        <authorList>
            <person name="Huntley S."/>
            <person name="Hamann N."/>
            <person name="Wegener-Feldbrugge S."/>
            <person name="Treuner-Lange A."/>
            <person name="Kube M."/>
            <person name="Reinhardt R."/>
            <person name="Klages S."/>
            <person name="Muller R."/>
            <person name="Ronning C.M."/>
            <person name="Nierman W.C."/>
            <person name="Sogaard-Andersen L."/>
        </authorList>
    </citation>
    <scope>NUCLEOTIDE SEQUENCE [LARGE SCALE GENOMIC DNA]</scope>
    <source>
        <strain evidence="8 10">DW4/3-1</strain>
    </source>
</reference>
<dbReference type="PROSITE" id="PS00675">
    <property type="entry name" value="SIGMA54_INTERACT_1"/>
    <property type="match status" value="1"/>
</dbReference>
<gene>
    <name evidence="8" type="ordered locus">STAUR_0303</name>
    <name evidence="9" type="ORF">STIAU_2698</name>
</gene>
<dbReference type="InterPro" id="IPR025662">
    <property type="entry name" value="Sigma_54_int_dom_ATP-bd_1"/>
</dbReference>
<sequence>MDDSSREGNMADVSTMGVRERASEQQRARVVPALTLVSHAMAHRVGERLLLEPLVLGREVALSRNLPDFQRPGTSLGLPLADPFLSRKPLVFSPASEEGLRLNPGEGSTVSIAGMPLSGPWEFTREEVAAGIPLELAGRVVVLLHLADLSLAEMGDTLGMVGVGAGVQRVRRHIEQVADLNVPVLVRGETGSGKELIARAIHQRSKRRDKAFISVNLGAIPKELAAAELFGAHKGAYTGSTRDREGFFRAAHEGTLFLDEVGEAPPEVQVMLLRVLETGEIYPVGAHTPVLTDVRLIAATDAQLEDRIQDGRFKAPLLHRLSGYDLRVPPLRERREDIGLLFHHFAREVLEELGETWRLKPEDPSAEPWLPASLASQLVRYAWPGNIRQLRNLSRQLIIGSRGHPRLRLDPRLEQDLEAETMVRPGRPAVLSPMPTPEPKTPARRKASDVAEGELLSALRACAWDLKATADRLGIPRSSIYDLIDKSPHLRTAGDLSVEELTRCYRECGGDLEAMARRLEVSKRALGRRIKELGLGAQDA</sequence>
<dbReference type="Pfam" id="PF25601">
    <property type="entry name" value="AAA_lid_14"/>
    <property type="match status" value="1"/>
</dbReference>
<dbReference type="PANTHER" id="PTHR32071">
    <property type="entry name" value="TRANSCRIPTIONAL REGULATORY PROTEIN"/>
    <property type="match status" value="1"/>
</dbReference>
<dbReference type="GO" id="GO:0005524">
    <property type="term" value="F:ATP binding"/>
    <property type="evidence" value="ECO:0007669"/>
    <property type="project" value="UniProtKB-KW"/>
</dbReference>
<dbReference type="PROSITE" id="PS00688">
    <property type="entry name" value="SIGMA54_INTERACT_3"/>
    <property type="match status" value="1"/>
</dbReference>
<protein>
    <submittedName>
        <fullName evidence="9">Nitrogen assimilation regulatory protein</fullName>
    </submittedName>
    <submittedName>
        <fullName evidence="8">Sigma-54 dependent transcriptional regulator, Fis family</fullName>
    </submittedName>
</protein>
<keyword evidence="4" id="KW-0238">DNA-binding</keyword>
<dbReference type="CDD" id="cd00009">
    <property type="entry name" value="AAA"/>
    <property type="match status" value="1"/>
</dbReference>
<dbReference type="InterPro" id="IPR058031">
    <property type="entry name" value="AAA_lid_NorR"/>
</dbReference>
<dbReference type="InterPro" id="IPR003593">
    <property type="entry name" value="AAA+_ATPase"/>
</dbReference>
<feature type="domain" description="Sigma-54 factor interaction" evidence="7">
    <location>
        <begin position="160"/>
        <end position="399"/>
    </location>
</feature>
<dbReference type="HOGENOM" id="CLU_000445_125_1_7"/>
<evidence type="ECO:0000256" key="2">
    <source>
        <dbReference type="ARBA" id="ARBA00022840"/>
    </source>
</evidence>
<dbReference type="Pfam" id="PF00158">
    <property type="entry name" value="Sigma54_activat"/>
    <property type="match status" value="1"/>
</dbReference>
<evidence type="ECO:0000256" key="5">
    <source>
        <dbReference type="ARBA" id="ARBA00023163"/>
    </source>
</evidence>
<evidence type="ECO:0000256" key="3">
    <source>
        <dbReference type="ARBA" id="ARBA00023015"/>
    </source>
</evidence>
<dbReference type="InterPro" id="IPR025944">
    <property type="entry name" value="Sigma_54_int_dom_CS"/>
</dbReference>
<evidence type="ECO:0000313" key="11">
    <source>
        <dbReference type="Proteomes" id="UP000032702"/>
    </source>
</evidence>
<keyword evidence="10" id="KW-1185">Reference proteome</keyword>
<evidence type="ECO:0000259" key="7">
    <source>
        <dbReference type="PROSITE" id="PS50045"/>
    </source>
</evidence>
<dbReference type="AlphaFoldDB" id="Q098I6"/>
<dbReference type="STRING" id="378806.STAUR_0303"/>
<dbReference type="Gene3D" id="1.10.8.60">
    <property type="match status" value="1"/>
</dbReference>
<dbReference type="FunFam" id="3.40.50.300:FF:000006">
    <property type="entry name" value="DNA-binding transcriptional regulator NtrC"/>
    <property type="match status" value="1"/>
</dbReference>
<dbReference type="EMBL" id="AAMD01000021">
    <property type="protein sequence ID" value="EAU68139.1"/>
    <property type="molecule type" value="Genomic_DNA"/>
</dbReference>
<dbReference type="Proteomes" id="UP000001351">
    <property type="component" value="Chromosome"/>
</dbReference>
<dbReference type="SMART" id="SM00382">
    <property type="entry name" value="AAA"/>
    <property type="match status" value="1"/>
</dbReference>
<evidence type="ECO:0000256" key="1">
    <source>
        <dbReference type="ARBA" id="ARBA00022741"/>
    </source>
</evidence>
<keyword evidence="1" id="KW-0547">Nucleotide-binding</keyword>
<dbReference type="InterPro" id="IPR002078">
    <property type="entry name" value="Sigma_54_int"/>
</dbReference>
<dbReference type="PANTHER" id="PTHR32071:SF57">
    <property type="entry name" value="C4-DICARBOXYLATE TRANSPORT TRANSCRIPTIONAL REGULATORY PROTEIN DCTD"/>
    <property type="match status" value="1"/>
</dbReference>
<evidence type="ECO:0000313" key="8">
    <source>
        <dbReference type="EMBL" id="ADO68112.1"/>
    </source>
</evidence>